<dbReference type="PANTHER" id="PTHR18964:SF149">
    <property type="entry name" value="BIFUNCTIONAL UDP-N-ACETYLGLUCOSAMINE 2-EPIMERASE_N-ACETYLMANNOSAMINE KINASE"/>
    <property type="match status" value="1"/>
</dbReference>
<comment type="similarity">
    <text evidence="1">Belongs to the ROK (NagC/XylR) family.</text>
</comment>
<dbReference type="InterPro" id="IPR043129">
    <property type="entry name" value="ATPase_NBD"/>
</dbReference>
<dbReference type="GO" id="GO:0006355">
    <property type="term" value="P:regulation of DNA-templated transcription"/>
    <property type="evidence" value="ECO:0007669"/>
    <property type="project" value="InterPro"/>
</dbReference>
<dbReference type="PANTHER" id="PTHR18964">
    <property type="entry name" value="ROK (REPRESSOR, ORF, KINASE) FAMILY"/>
    <property type="match status" value="1"/>
</dbReference>
<gene>
    <name evidence="3" type="ORF">ABN611_26955</name>
</gene>
<name>A0AAU7T662_9ACTN</name>
<dbReference type="InterPro" id="IPR036390">
    <property type="entry name" value="WH_DNA-bd_sf"/>
</dbReference>
<reference evidence="3" key="1">
    <citation type="submission" date="2024-06" db="EMBL/GenBank/DDBJ databases">
        <title>Kribbella sp. strain HUAS MG21 genome sequences.</title>
        <authorList>
            <person name="Mo P."/>
        </authorList>
    </citation>
    <scope>NUCLEOTIDE SEQUENCE</scope>
    <source>
        <strain evidence="3">HUAS MG21</strain>
    </source>
</reference>
<dbReference type="InterPro" id="IPR000600">
    <property type="entry name" value="ROK"/>
</dbReference>
<dbReference type="Pfam" id="PF00480">
    <property type="entry name" value="ROK"/>
    <property type="match status" value="1"/>
</dbReference>
<dbReference type="Gene3D" id="3.30.420.40">
    <property type="match status" value="2"/>
</dbReference>
<feature type="domain" description="HTH iclR-type" evidence="2">
    <location>
        <begin position="17"/>
        <end position="61"/>
    </location>
</feature>
<accession>A0AAU7T662</accession>
<evidence type="ECO:0000256" key="1">
    <source>
        <dbReference type="ARBA" id="ARBA00006479"/>
    </source>
</evidence>
<dbReference type="Pfam" id="PF09339">
    <property type="entry name" value="HTH_IclR"/>
    <property type="match status" value="1"/>
</dbReference>
<proteinExistence type="inferred from homology"/>
<sequence length="406" mass="42277">MNNREPATTSPLLRRLNAAAILDALRSTGPATGTELMTATGLSRPTVHTVCDHLISEGWIHELEHRPPERGAGPGRRARQYEFNARAGFVIGIDLGQNKVTAVLADLRGNQVAENTRNFGREDIGAKARIAELRRAVDAALELAELPRSSVLAITLAVPGPVGDDGHVVAKEEYLPGLAKLDLRTAVGEGFDAPVLVENDANLAVLAERWRGAAQGVDNVIELLAGERLGSGLFLGGRLIRGGHGGAGELEFLNLVEGVGNTDGIARLAKAYGAKAVATRRRKTGALASAAGSDPGKIRAELVFAAAEAGDPAAVAVVDQVTTRIARVITLLNTLLDPDLVVIGGAVAQAGDVLIESLRRDVAALTGTPPRIVASTLGDHAVVAGAVRRALDHAELALFPEARPGS</sequence>
<dbReference type="GO" id="GO:0003677">
    <property type="term" value="F:DNA binding"/>
    <property type="evidence" value="ECO:0007669"/>
    <property type="project" value="InterPro"/>
</dbReference>
<dbReference type="AlphaFoldDB" id="A0AAU7T662"/>
<organism evidence="3">
    <name type="scientific">Kribbella sp. HUAS MG21</name>
    <dbReference type="NCBI Taxonomy" id="3160966"/>
    <lineage>
        <taxon>Bacteria</taxon>
        <taxon>Bacillati</taxon>
        <taxon>Actinomycetota</taxon>
        <taxon>Actinomycetes</taxon>
        <taxon>Propionibacteriales</taxon>
        <taxon>Kribbellaceae</taxon>
        <taxon>Kribbella</taxon>
    </lineage>
</organism>
<dbReference type="RefSeq" id="WP_350275038.1">
    <property type="nucleotide sequence ID" value="NZ_CP158165.1"/>
</dbReference>
<dbReference type="InterPro" id="IPR036388">
    <property type="entry name" value="WH-like_DNA-bd_sf"/>
</dbReference>
<dbReference type="EMBL" id="CP158165">
    <property type="protein sequence ID" value="XBV22192.1"/>
    <property type="molecule type" value="Genomic_DNA"/>
</dbReference>
<dbReference type="InterPro" id="IPR005471">
    <property type="entry name" value="Tscrpt_reg_IclR_N"/>
</dbReference>
<protein>
    <submittedName>
        <fullName evidence="3">ROK family transcriptional regulator</fullName>
    </submittedName>
</protein>
<dbReference type="Gene3D" id="1.10.10.10">
    <property type="entry name" value="Winged helix-like DNA-binding domain superfamily/Winged helix DNA-binding domain"/>
    <property type="match status" value="1"/>
</dbReference>
<dbReference type="SUPFAM" id="SSF46785">
    <property type="entry name" value="Winged helix' DNA-binding domain"/>
    <property type="match status" value="1"/>
</dbReference>
<dbReference type="SUPFAM" id="SSF53067">
    <property type="entry name" value="Actin-like ATPase domain"/>
    <property type="match status" value="1"/>
</dbReference>
<evidence type="ECO:0000259" key="2">
    <source>
        <dbReference type="Pfam" id="PF09339"/>
    </source>
</evidence>
<evidence type="ECO:0000313" key="3">
    <source>
        <dbReference type="EMBL" id="XBV22192.1"/>
    </source>
</evidence>